<dbReference type="PANTHER" id="PTHR35797:SF1">
    <property type="entry name" value="PROTEASE"/>
    <property type="match status" value="1"/>
</dbReference>
<evidence type="ECO:0000313" key="3">
    <source>
        <dbReference type="EMBL" id="MBD3922004.1"/>
    </source>
</evidence>
<keyword evidence="1" id="KW-0472">Membrane</keyword>
<evidence type="ECO:0000259" key="2">
    <source>
        <dbReference type="Pfam" id="PF02517"/>
    </source>
</evidence>
<reference evidence="3 4" key="1">
    <citation type="submission" date="2020-09" db="EMBL/GenBank/DDBJ databases">
        <title>Paenibacillus sp. strain PR3 16S rRNA gene Genome sequencing and assembly.</title>
        <authorList>
            <person name="Kim J."/>
        </authorList>
    </citation>
    <scope>NUCLEOTIDE SEQUENCE [LARGE SCALE GENOMIC DNA]</scope>
    <source>
        <strain evidence="3 4">PR3</strain>
    </source>
</reference>
<dbReference type="RefSeq" id="WP_191206299.1">
    <property type="nucleotide sequence ID" value="NZ_JACXZA010000007.1"/>
</dbReference>
<keyword evidence="1" id="KW-0812">Transmembrane</keyword>
<feature type="transmembrane region" description="Helical" evidence="1">
    <location>
        <begin position="205"/>
        <end position="223"/>
    </location>
</feature>
<keyword evidence="1" id="KW-1133">Transmembrane helix</keyword>
<name>A0ABR8N594_9BACL</name>
<feature type="transmembrane region" description="Helical" evidence="1">
    <location>
        <begin position="12"/>
        <end position="30"/>
    </location>
</feature>
<dbReference type="InterPro" id="IPR003675">
    <property type="entry name" value="Rce1/LyrA-like_dom"/>
</dbReference>
<dbReference type="Pfam" id="PF02517">
    <property type="entry name" value="Rce1-like"/>
    <property type="match status" value="1"/>
</dbReference>
<dbReference type="InterPro" id="IPR042150">
    <property type="entry name" value="MmRce1-like"/>
</dbReference>
<keyword evidence="4" id="KW-1185">Reference proteome</keyword>
<organism evidence="3 4">
    <name type="scientific">Paenibacillus terricola</name>
    <dbReference type="NCBI Taxonomy" id="2763503"/>
    <lineage>
        <taxon>Bacteria</taxon>
        <taxon>Bacillati</taxon>
        <taxon>Bacillota</taxon>
        <taxon>Bacilli</taxon>
        <taxon>Bacillales</taxon>
        <taxon>Paenibacillaceae</taxon>
        <taxon>Paenibacillus</taxon>
    </lineage>
</organism>
<dbReference type="EMBL" id="JACXZA010000007">
    <property type="protein sequence ID" value="MBD3922004.1"/>
    <property type="molecule type" value="Genomic_DNA"/>
</dbReference>
<comment type="caution">
    <text evidence="3">The sequence shown here is derived from an EMBL/GenBank/DDBJ whole genome shotgun (WGS) entry which is preliminary data.</text>
</comment>
<feature type="transmembrane region" description="Helical" evidence="1">
    <location>
        <begin position="42"/>
        <end position="62"/>
    </location>
</feature>
<protein>
    <submittedName>
        <fullName evidence="3">CPBP family intramembrane metalloprotease</fullName>
    </submittedName>
</protein>
<dbReference type="Proteomes" id="UP000609346">
    <property type="component" value="Unassembled WGS sequence"/>
</dbReference>
<feature type="transmembrane region" description="Helical" evidence="1">
    <location>
        <begin position="151"/>
        <end position="169"/>
    </location>
</feature>
<feature type="transmembrane region" description="Helical" evidence="1">
    <location>
        <begin position="83"/>
        <end position="101"/>
    </location>
</feature>
<gene>
    <name evidence="3" type="ORF">H8B09_24800</name>
</gene>
<feature type="transmembrane region" description="Helical" evidence="1">
    <location>
        <begin position="175"/>
        <end position="193"/>
    </location>
</feature>
<keyword evidence="3" id="KW-0645">Protease</keyword>
<accession>A0ABR8N594</accession>
<keyword evidence="3" id="KW-0482">Metalloprotease</keyword>
<dbReference type="PANTHER" id="PTHR35797">
    <property type="entry name" value="PROTEASE-RELATED"/>
    <property type="match status" value="1"/>
</dbReference>
<keyword evidence="3" id="KW-0378">Hydrolase</keyword>
<feature type="domain" description="CAAX prenyl protease 2/Lysostaphin resistance protein A-like" evidence="2">
    <location>
        <begin position="119"/>
        <end position="217"/>
    </location>
</feature>
<feature type="transmembrane region" description="Helical" evidence="1">
    <location>
        <begin position="121"/>
        <end position="139"/>
    </location>
</feature>
<sequence>MHNTYANKKPSLFLLVVIFYIVTSVGALLLGLLQPSIGIPEIVIQLTQFGPAIGAAVVLFLWRHKNRSLFTLDMRLWPLPVNRIIISAALIAFTFVGAWLWYTLTDHSVTYTPPSSLSHPFWLIVIAQFIGAAGEEIGWRCFLQPTLQQRMGVLPASIVVGILWGIWHVGVFSEGIMYASSFILFAVSLSVILGELMRNIRGGTLLLAAAYHALINLGLLLWFNEEDGSRLAMGTLSITCTMAAIIAVVVGQIIRSKKRSTNRTYRTTHI</sequence>
<evidence type="ECO:0000313" key="4">
    <source>
        <dbReference type="Proteomes" id="UP000609346"/>
    </source>
</evidence>
<feature type="transmembrane region" description="Helical" evidence="1">
    <location>
        <begin position="235"/>
        <end position="254"/>
    </location>
</feature>
<evidence type="ECO:0000256" key="1">
    <source>
        <dbReference type="SAM" id="Phobius"/>
    </source>
</evidence>
<dbReference type="GO" id="GO:0008237">
    <property type="term" value="F:metallopeptidase activity"/>
    <property type="evidence" value="ECO:0007669"/>
    <property type="project" value="UniProtKB-KW"/>
</dbReference>
<proteinExistence type="predicted"/>